<dbReference type="PANTHER" id="PTHR11002">
    <property type="entry name" value="CARBONIC ANHYDRASE"/>
    <property type="match status" value="1"/>
</dbReference>
<protein>
    <recommendedName>
        <fullName evidence="2">carbonic anhydrase</fullName>
        <ecNumber evidence="2">4.2.1.1</ecNumber>
    </recommendedName>
</protein>
<evidence type="ECO:0000256" key="5">
    <source>
        <dbReference type="ARBA" id="ARBA00024993"/>
    </source>
</evidence>
<dbReference type="CDD" id="cd03378">
    <property type="entry name" value="beta_CA_cladeC"/>
    <property type="match status" value="1"/>
</dbReference>
<keyword evidence="9" id="KW-1185">Reference proteome</keyword>
<evidence type="ECO:0000256" key="3">
    <source>
        <dbReference type="ARBA" id="ARBA00022833"/>
    </source>
</evidence>
<name>A0ABY5ZEW0_9ACTN</name>
<dbReference type="Gene3D" id="3.40.1050.10">
    <property type="entry name" value="Carbonic anhydrase"/>
    <property type="match status" value="1"/>
</dbReference>
<evidence type="ECO:0000256" key="2">
    <source>
        <dbReference type="ARBA" id="ARBA00012925"/>
    </source>
</evidence>
<dbReference type="PROSITE" id="PS51318">
    <property type="entry name" value="TAT"/>
    <property type="match status" value="1"/>
</dbReference>
<dbReference type="SUPFAM" id="SSF53056">
    <property type="entry name" value="beta-carbonic anhydrase, cab"/>
    <property type="match status" value="1"/>
</dbReference>
<dbReference type="EC" id="4.2.1.1" evidence="2"/>
<evidence type="ECO:0000256" key="4">
    <source>
        <dbReference type="ARBA" id="ARBA00023239"/>
    </source>
</evidence>
<dbReference type="InterPro" id="IPR015892">
    <property type="entry name" value="Carbonic_anhydrase_CS"/>
</dbReference>
<dbReference type="InterPro" id="IPR006311">
    <property type="entry name" value="TAT_signal"/>
</dbReference>
<organism evidence="8 9">
    <name type="scientific">Dactylosporangium roseum</name>
    <dbReference type="NCBI Taxonomy" id="47989"/>
    <lineage>
        <taxon>Bacteria</taxon>
        <taxon>Bacillati</taxon>
        <taxon>Actinomycetota</taxon>
        <taxon>Actinomycetes</taxon>
        <taxon>Micromonosporales</taxon>
        <taxon>Micromonosporaceae</taxon>
        <taxon>Dactylosporangium</taxon>
    </lineage>
</organism>
<dbReference type="InterPro" id="IPR001765">
    <property type="entry name" value="Carbonic_anhydrase"/>
</dbReference>
<accession>A0ABY5ZEW0</accession>
<dbReference type="PANTHER" id="PTHR11002:SF79">
    <property type="entry name" value="CARBONIC ANHYDRASE 2"/>
    <property type="match status" value="1"/>
</dbReference>
<feature type="chain" id="PRO_5045543500" description="carbonic anhydrase" evidence="7">
    <location>
        <begin position="24"/>
        <end position="234"/>
    </location>
</feature>
<feature type="signal peptide" evidence="7">
    <location>
        <begin position="1"/>
        <end position="23"/>
    </location>
</feature>
<evidence type="ECO:0000313" key="9">
    <source>
        <dbReference type="Proteomes" id="UP001058271"/>
    </source>
</evidence>
<dbReference type="InterPro" id="IPR036874">
    <property type="entry name" value="Carbonic_anhydrase_sf"/>
</dbReference>
<dbReference type="PROSITE" id="PS00704">
    <property type="entry name" value="PROK_CO2_ANHYDRASE_1"/>
    <property type="match status" value="1"/>
</dbReference>
<dbReference type="Proteomes" id="UP001058271">
    <property type="component" value="Chromosome"/>
</dbReference>
<dbReference type="EMBL" id="CP073721">
    <property type="protein sequence ID" value="UWZ40686.1"/>
    <property type="molecule type" value="Genomic_DNA"/>
</dbReference>
<evidence type="ECO:0000256" key="1">
    <source>
        <dbReference type="ARBA" id="ARBA00006217"/>
    </source>
</evidence>
<evidence type="ECO:0000256" key="6">
    <source>
        <dbReference type="ARBA" id="ARBA00048348"/>
    </source>
</evidence>
<dbReference type="SMART" id="SM00947">
    <property type="entry name" value="Pro_CA"/>
    <property type="match status" value="1"/>
</dbReference>
<sequence length="234" mass="24344">MSDLTLGRRALLTATGLTAGAFAFPAAASAHTSGGDPEVHTPQQALARLLTGNHRFTSGHPRHPHQSLDRLREVAAGQHPFAVLLGCADSRVSPEILFDQGIGDLFDDRVAGNIVNELMLGSMEYAIEEFAPPIVVVLGHERCGAVAATLSAIETGSTPPGHIGAIVDALRPIVEPYAGTGPNAVENAVNANIRAQVAAAQARSEIIRAAVRAGRTAVVGARYDLDTGVVTVVR</sequence>
<evidence type="ECO:0000313" key="8">
    <source>
        <dbReference type="EMBL" id="UWZ40686.1"/>
    </source>
</evidence>
<proteinExistence type="inferred from homology"/>
<dbReference type="Pfam" id="PF00484">
    <property type="entry name" value="Pro_CA"/>
    <property type="match status" value="1"/>
</dbReference>
<keyword evidence="4" id="KW-0456">Lyase</keyword>
<evidence type="ECO:0000256" key="7">
    <source>
        <dbReference type="SAM" id="SignalP"/>
    </source>
</evidence>
<comment type="similarity">
    <text evidence="1">Belongs to the beta-class carbonic anhydrase family.</text>
</comment>
<gene>
    <name evidence="8" type="ORF">Drose_30795</name>
</gene>
<reference evidence="8" key="1">
    <citation type="submission" date="2021-04" db="EMBL/GenBank/DDBJ databases">
        <title>Biosynthetic gene clusters of Dactylosporangioum roseum.</title>
        <authorList>
            <person name="Hartkoorn R.C."/>
            <person name="Beaudoing E."/>
            <person name="Hot D."/>
            <person name="Moureu S."/>
        </authorList>
    </citation>
    <scope>NUCLEOTIDE SEQUENCE</scope>
    <source>
        <strain evidence="8">NRRL B-16295</strain>
    </source>
</reference>
<comment type="catalytic activity">
    <reaction evidence="6">
        <text>hydrogencarbonate + H(+) = CO2 + H2O</text>
        <dbReference type="Rhea" id="RHEA:10748"/>
        <dbReference type="ChEBI" id="CHEBI:15377"/>
        <dbReference type="ChEBI" id="CHEBI:15378"/>
        <dbReference type="ChEBI" id="CHEBI:16526"/>
        <dbReference type="ChEBI" id="CHEBI:17544"/>
        <dbReference type="EC" id="4.2.1.1"/>
    </reaction>
</comment>
<keyword evidence="7" id="KW-0732">Signal</keyword>
<comment type="function">
    <text evidence="5">Catalyzes the reversible hydration of carbon dioxide to form bicarbonate.</text>
</comment>
<keyword evidence="3" id="KW-0862">Zinc</keyword>